<dbReference type="STRING" id="1293891.TMES_04000"/>
<evidence type="ECO:0000256" key="1">
    <source>
        <dbReference type="ARBA" id="ARBA00022553"/>
    </source>
</evidence>
<dbReference type="Pfam" id="PF00072">
    <property type="entry name" value="Response_reg"/>
    <property type="match status" value="1"/>
</dbReference>
<dbReference type="SMART" id="SM00448">
    <property type="entry name" value="REC"/>
    <property type="match status" value="1"/>
</dbReference>
<evidence type="ECO:0000259" key="3">
    <source>
        <dbReference type="PROSITE" id="PS50110"/>
    </source>
</evidence>
<evidence type="ECO:0000313" key="5">
    <source>
        <dbReference type="Proteomes" id="UP000193391"/>
    </source>
</evidence>
<keyword evidence="5" id="KW-1185">Reference proteome</keyword>
<feature type="domain" description="Response regulatory" evidence="3">
    <location>
        <begin position="6"/>
        <end position="121"/>
    </location>
</feature>
<name>A0A1Y2L885_9PROT</name>
<accession>A0A1Y2L885</accession>
<gene>
    <name evidence="4" type="ORF">TMES_04000</name>
</gene>
<sequence>MSHPRSVLLVDDSKFARLLVKAFIQSRFPAWTIDEAVEAGEAQTMANTRPYDYFIIDFNMPGKNGLELGGDIRQQHPQSTVALLTANIQQDIQNQAEALGMDFIAKPPTQDKITAYFSAREQAHD</sequence>
<dbReference type="PANTHER" id="PTHR44591:SF3">
    <property type="entry name" value="RESPONSE REGULATORY DOMAIN-CONTAINING PROTEIN"/>
    <property type="match status" value="1"/>
</dbReference>
<dbReference type="OrthoDB" id="7569831at2"/>
<evidence type="ECO:0000256" key="2">
    <source>
        <dbReference type="PROSITE-ProRule" id="PRU00169"/>
    </source>
</evidence>
<dbReference type="Proteomes" id="UP000193391">
    <property type="component" value="Unassembled WGS sequence"/>
</dbReference>
<dbReference type="PANTHER" id="PTHR44591">
    <property type="entry name" value="STRESS RESPONSE REGULATOR PROTEIN 1"/>
    <property type="match status" value="1"/>
</dbReference>
<feature type="modified residue" description="4-aspartylphosphate" evidence="2">
    <location>
        <position position="57"/>
    </location>
</feature>
<dbReference type="CDD" id="cd00156">
    <property type="entry name" value="REC"/>
    <property type="match status" value="1"/>
</dbReference>
<dbReference type="EMBL" id="JFKA01000001">
    <property type="protein sequence ID" value="OSQ41029.1"/>
    <property type="molecule type" value="Genomic_DNA"/>
</dbReference>
<evidence type="ECO:0000313" key="4">
    <source>
        <dbReference type="EMBL" id="OSQ41029.1"/>
    </source>
</evidence>
<keyword evidence="1 2" id="KW-0597">Phosphoprotein</keyword>
<comment type="caution">
    <text evidence="4">The sequence shown here is derived from an EMBL/GenBank/DDBJ whole genome shotgun (WGS) entry which is preliminary data.</text>
</comment>
<organism evidence="4 5">
    <name type="scientific">Thalassospira mesophila</name>
    <dbReference type="NCBI Taxonomy" id="1293891"/>
    <lineage>
        <taxon>Bacteria</taxon>
        <taxon>Pseudomonadati</taxon>
        <taxon>Pseudomonadota</taxon>
        <taxon>Alphaproteobacteria</taxon>
        <taxon>Rhodospirillales</taxon>
        <taxon>Thalassospiraceae</taxon>
        <taxon>Thalassospira</taxon>
    </lineage>
</organism>
<proteinExistence type="predicted"/>
<dbReference type="InterPro" id="IPR001789">
    <property type="entry name" value="Sig_transdc_resp-reg_receiver"/>
</dbReference>
<dbReference type="AlphaFoldDB" id="A0A1Y2L885"/>
<dbReference type="GO" id="GO:0000160">
    <property type="term" value="P:phosphorelay signal transduction system"/>
    <property type="evidence" value="ECO:0007669"/>
    <property type="project" value="InterPro"/>
</dbReference>
<protein>
    <submittedName>
        <fullName evidence="4">Response regulator receiver protein</fullName>
    </submittedName>
</protein>
<dbReference type="PROSITE" id="PS50110">
    <property type="entry name" value="RESPONSE_REGULATORY"/>
    <property type="match status" value="1"/>
</dbReference>
<dbReference type="InterPro" id="IPR011006">
    <property type="entry name" value="CheY-like_superfamily"/>
</dbReference>
<dbReference type="RefSeq" id="WP_085579902.1">
    <property type="nucleotide sequence ID" value="NZ_JFKA01000001.1"/>
</dbReference>
<dbReference type="SUPFAM" id="SSF52172">
    <property type="entry name" value="CheY-like"/>
    <property type="match status" value="1"/>
</dbReference>
<dbReference type="InterPro" id="IPR050595">
    <property type="entry name" value="Bact_response_regulator"/>
</dbReference>
<dbReference type="Gene3D" id="3.40.50.2300">
    <property type="match status" value="1"/>
</dbReference>
<reference evidence="4 5" key="1">
    <citation type="submission" date="2014-03" db="EMBL/GenBank/DDBJ databases">
        <title>The draft genome sequence of Thalassospira mesophila JCM 18969.</title>
        <authorList>
            <person name="Lai Q."/>
            <person name="Shao Z."/>
        </authorList>
    </citation>
    <scope>NUCLEOTIDE SEQUENCE [LARGE SCALE GENOMIC DNA]</scope>
    <source>
        <strain evidence="4 5">JCM 18969</strain>
    </source>
</reference>